<feature type="region of interest" description="Disordered" evidence="1">
    <location>
        <begin position="345"/>
        <end position="388"/>
    </location>
</feature>
<accession>A0A6J8B0M5</accession>
<feature type="domain" description="Integrase catalytic" evidence="2">
    <location>
        <begin position="120"/>
        <end position="286"/>
    </location>
</feature>
<keyword evidence="4" id="KW-1185">Reference proteome</keyword>
<dbReference type="GO" id="GO:0015074">
    <property type="term" value="P:DNA integration"/>
    <property type="evidence" value="ECO:0007669"/>
    <property type="project" value="InterPro"/>
</dbReference>
<organism evidence="3 4">
    <name type="scientific">Mytilus coruscus</name>
    <name type="common">Sea mussel</name>
    <dbReference type="NCBI Taxonomy" id="42192"/>
    <lineage>
        <taxon>Eukaryota</taxon>
        <taxon>Metazoa</taxon>
        <taxon>Spiralia</taxon>
        <taxon>Lophotrochozoa</taxon>
        <taxon>Mollusca</taxon>
        <taxon>Bivalvia</taxon>
        <taxon>Autobranchia</taxon>
        <taxon>Pteriomorphia</taxon>
        <taxon>Mytilida</taxon>
        <taxon>Mytiloidea</taxon>
        <taxon>Mytilidae</taxon>
        <taxon>Mytilinae</taxon>
        <taxon>Mytilus</taxon>
    </lineage>
</organism>
<dbReference type="InterPro" id="IPR012337">
    <property type="entry name" value="RNaseH-like_sf"/>
</dbReference>
<proteinExistence type="predicted"/>
<name>A0A6J8B0M5_MYTCO</name>
<dbReference type="PROSITE" id="PS50994">
    <property type="entry name" value="INTEGRASE"/>
    <property type="match status" value="1"/>
</dbReference>
<dbReference type="Gene3D" id="3.30.420.10">
    <property type="entry name" value="Ribonuclease H-like superfamily/Ribonuclease H"/>
    <property type="match status" value="1"/>
</dbReference>
<dbReference type="PANTHER" id="PTHR37984">
    <property type="entry name" value="PROTEIN CBG26694"/>
    <property type="match status" value="1"/>
</dbReference>
<evidence type="ECO:0000256" key="1">
    <source>
        <dbReference type="SAM" id="MobiDB-lite"/>
    </source>
</evidence>
<dbReference type="GO" id="GO:0003676">
    <property type="term" value="F:nucleic acid binding"/>
    <property type="evidence" value="ECO:0007669"/>
    <property type="project" value="InterPro"/>
</dbReference>
<feature type="compositionally biased region" description="Low complexity" evidence="1">
    <location>
        <begin position="356"/>
        <end position="371"/>
    </location>
</feature>
<feature type="region of interest" description="Disordered" evidence="1">
    <location>
        <begin position="293"/>
        <end position="316"/>
    </location>
</feature>
<dbReference type="AlphaFoldDB" id="A0A6J8B0M5"/>
<feature type="compositionally biased region" description="Polar residues" evidence="1">
    <location>
        <begin position="372"/>
        <end position="383"/>
    </location>
</feature>
<dbReference type="Pfam" id="PF00665">
    <property type="entry name" value="rve"/>
    <property type="match status" value="1"/>
</dbReference>
<evidence type="ECO:0000313" key="4">
    <source>
        <dbReference type="Proteomes" id="UP000507470"/>
    </source>
</evidence>
<dbReference type="SUPFAM" id="SSF53098">
    <property type="entry name" value="Ribonuclease H-like"/>
    <property type="match status" value="1"/>
</dbReference>
<sequence>MGSKKKIIAELKLGLSERVVKTVLGQYFYDQNTNSMFRKSVDFNVHHKRCVSKIELVDMIKENHKKDHGKADTIYEALRTTVFPVVRETVKILFKTEVKCQQCASAIELPKTTTTRRPIPASYPNIRWQVDLKNMPVVRGYSYVCNIIDCYSRFAFGGPTKTKTAKEIADLILKFLYLLGSPRILQSDNGKEFSNSNLADVIDVFKTRQIHGRPYHPQSQGRMSEHKDWPSELQEFYYNYNNRVHKATKPAMPYQLFFQRPNFAPPVDEQIPFTILTQEERLFLTTAHLDVEDKDLESHSTEESTETYQPEVGDGCASEHINDRVNTGEEHISFEEAMDILEMDTNEEETSRGQINATNNNDNNQTENVNTEAESSKQSNSINEDTEERICVDNPCTSRNQLVNEGLMEYFKEKQLELYPLELFGGDCENVFTPTVGEVLQFRTNPAMNKGTAVFVSGYWRRGRCINIINNMSRGKLFVIEDDNTKYKFELNRYQLRPYNF</sequence>
<dbReference type="PANTHER" id="PTHR37984:SF5">
    <property type="entry name" value="PROTEIN NYNRIN-LIKE"/>
    <property type="match status" value="1"/>
</dbReference>
<evidence type="ECO:0000313" key="3">
    <source>
        <dbReference type="EMBL" id="CAC5376925.1"/>
    </source>
</evidence>
<dbReference type="InterPro" id="IPR001584">
    <property type="entry name" value="Integrase_cat-core"/>
</dbReference>
<dbReference type="InterPro" id="IPR050951">
    <property type="entry name" value="Retrovirus_Pol_polyprotein"/>
</dbReference>
<evidence type="ECO:0000259" key="2">
    <source>
        <dbReference type="PROSITE" id="PS50994"/>
    </source>
</evidence>
<reference evidence="3 4" key="1">
    <citation type="submission" date="2020-06" db="EMBL/GenBank/DDBJ databases">
        <authorList>
            <person name="Li R."/>
            <person name="Bekaert M."/>
        </authorList>
    </citation>
    <scope>NUCLEOTIDE SEQUENCE [LARGE SCALE GENOMIC DNA]</scope>
    <source>
        <strain evidence="4">wild</strain>
    </source>
</reference>
<protein>
    <recommendedName>
        <fullName evidence="2">Integrase catalytic domain-containing protein</fullName>
    </recommendedName>
</protein>
<dbReference type="InterPro" id="IPR036397">
    <property type="entry name" value="RNaseH_sf"/>
</dbReference>
<dbReference type="Proteomes" id="UP000507470">
    <property type="component" value="Unassembled WGS sequence"/>
</dbReference>
<dbReference type="EMBL" id="CACVKT020002233">
    <property type="protein sequence ID" value="CAC5376925.1"/>
    <property type="molecule type" value="Genomic_DNA"/>
</dbReference>
<dbReference type="OrthoDB" id="6062515at2759"/>
<gene>
    <name evidence="3" type="ORF">MCOR_13394</name>
</gene>